<proteinExistence type="predicted"/>
<feature type="region of interest" description="Disordered" evidence="2">
    <location>
        <begin position="113"/>
        <end position="151"/>
    </location>
</feature>
<evidence type="ECO:0000313" key="5">
    <source>
        <dbReference type="Proteomes" id="UP001365542"/>
    </source>
</evidence>
<dbReference type="Gene3D" id="4.10.280.10">
    <property type="entry name" value="Helix-loop-helix DNA-binding domain"/>
    <property type="match status" value="1"/>
</dbReference>
<organism evidence="4 5">
    <name type="scientific">Orbilia ellipsospora</name>
    <dbReference type="NCBI Taxonomy" id="2528407"/>
    <lineage>
        <taxon>Eukaryota</taxon>
        <taxon>Fungi</taxon>
        <taxon>Dikarya</taxon>
        <taxon>Ascomycota</taxon>
        <taxon>Pezizomycotina</taxon>
        <taxon>Orbiliomycetes</taxon>
        <taxon>Orbiliales</taxon>
        <taxon>Orbiliaceae</taxon>
        <taxon>Orbilia</taxon>
    </lineage>
</organism>
<evidence type="ECO:0000259" key="3">
    <source>
        <dbReference type="PROSITE" id="PS50888"/>
    </source>
</evidence>
<evidence type="ECO:0000313" key="4">
    <source>
        <dbReference type="EMBL" id="KAK6526586.1"/>
    </source>
</evidence>
<comment type="caution">
    <text evidence="4">The sequence shown here is derived from an EMBL/GenBank/DDBJ whole genome shotgun (WGS) entry which is preliminary data.</text>
</comment>
<dbReference type="EMBL" id="JAVHJO010000016">
    <property type="protein sequence ID" value="KAK6526586.1"/>
    <property type="molecule type" value="Genomic_DNA"/>
</dbReference>
<name>A0AAV9WXB6_9PEZI</name>
<keyword evidence="5" id="KW-1185">Reference proteome</keyword>
<keyword evidence="1" id="KW-0175">Coiled coil</keyword>
<gene>
    <name evidence="4" type="ORF">TWF694_005168</name>
</gene>
<dbReference type="GO" id="GO:0046983">
    <property type="term" value="F:protein dimerization activity"/>
    <property type="evidence" value="ECO:0007669"/>
    <property type="project" value="InterPro"/>
</dbReference>
<feature type="compositionally biased region" description="Basic and acidic residues" evidence="2">
    <location>
        <begin position="141"/>
        <end position="150"/>
    </location>
</feature>
<sequence>MDADMKYKPRSTSHPPSDYPPEIWQFALDASHGENLASFPESIRYAQALNAISNNSYIYDFETSEAAQEQYLDDLNYLYWRSDPNLLSSQISEEPVVNSNRVLQYSVCDPSNGAPAISREEPKNVLVRKTKSRTSATQSSKTKEKSDQKKSIKQAACDIQMAKKVAHTVVEKRYREGLNAKYSSLRDELAKAYENESINLASDVNGQLFLVENLMGESRAEVLADAVKFVHHSQRQKREMTNEIEYLKNRIQTLENLVKCGDCSLWRAMRGEGSR</sequence>
<evidence type="ECO:0000256" key="1">
    <source>
        <dbReference type="SAM" id="Coils"/>
    </source>
</evidence>
<dbReference type="InterPro" id="IPR052099">
    <property type="entry name" value="Regulatory_TF_Diverse"/>
</dbReference>
<dbReference type="PANTHER" id="PTHR47336">
    <property type="entry name" value="TRANSCRIPTION FACTOR HMS1-RELATED"/>
    <property type="match status" value="1"/>
</dbReference>
<dbReference type="PROSITE" id="PS50888">
    <property type="entry name" value="BHLH"/>
    <property type="match status" value="1"/>
</dbReference>
<accession>A0AAV9WXB6</accession>
<feature type="domain" description="BHLH" evidence="3">
    <location>
        <begin position="162"/>
        <end position="233"/>
    </location>
</feature>
<dbReference type="InterPro" id="IPR011598">
    <property type="entry name" value="bHLH_dom"/>
</dbReference>
<evidence type="ECO:0000256" key="2">
    <source>
        <dbReference type="SAM" id="MobiDB-lite"/>
    </source>
</evidence>
<reference evidence="4 5" key="1">
    <citation type="submission" date="2019-10" db="EMBL/GenBank/DDBJ databases">
        <authorList>
            <person name="Palmer J.M."/>
        </authorList>
    </citation>
    <scope>NUCLEOTIDE SEQUENCE [LARGE SCALE GENOMIC DNA]</scope>
    <source>
        <strain evidence="4 5">TWF694</strain>
    </source>
</reference>
<dbReference type="Proteomes" id="UP001365542">
    <property type="component" value="Unassembled WGS sequence"/>
</dbReference>
<dbReference type="InterPro" id="IPR036638">
    <property type="entry name" value="HLH_DNA-bd_sf"/>
</dbReference>
<feature type="coiled-coil region" evidence="1">
    <location>
        <begin position="230"/>
        <end position="257"/>
    </location>
</feature>
<dbReference type="PANTHER" id="PTHR47336:SF2">
    <property type="entry name" value="TRANSCRIPTION FACTOR HMS1-RELATED"/>
    <property type="match status" value="1"/>
</dbReference>
<dbReference type="SUPFAM" id="SSF47459">
    <property type="entry name" value="HLH, helix-loop-helix DNA-binding domain"/>
    <property type="match status" value="1"/>
</dbReference>
<protein>
    <recommendedName>
        <fullName evidence="3">BHLH domain-containing protein</fullName>
    </recommendedName>
</protein>
<dbReference type="AlphaFoldDB" id="A0AAV9WXB6"/>